<evidence type="ECO:0000256" key="2">
    <source>
        <dbReference type="ARBA" id="ARBA00023125"/>
    </source>
</evidence>
<keyword evidence="1" id="KW-0805">Transcription regulation</keyword>
<dbReference type="PROSITE" id="PS50977">
    <property type="entry name" value="HTH_TETR_2"/>
    <property type="match status" value="1"/>
</dbReference>
<organism evidence="6 7">
    <name type="scientific">Paenibacillus sonchi</name>
    <dbReference type="NCBI Taxonomy" id="373687"/>
    <lineage>
        <taxon>Bacteria</taxon>
        <taxon>Bacillati</taxon>
        <taxon>Bacillota</taxon>
        <taxon>Bacilli</taxon>
        <taxon>Bacillales</taxon>
        <taxon>Paenibacillaceae</taxon>
        <taxon>Paenibacillus</taxon>
        <taxon>Paenibacillus sonchi group</taxon>
    </lineage>
</organism>
<reference evidence="6 7" key="1">
    <citation type="submission" date="2021-01" db="EMBL/GenBank/DDBJ databases">
        <title>Whole genome sequence of Paenibacillus sonchi LMG 24727 for comparative genomics.</title>
        <authorList>
            <person name="Lee G."/>
            <person name="Kim M.-J."/>
            <person name="Lim K."/>
            <person name="Shin J.-H."/>
        </authorList>
    </citation>
    <scope>NUCLEOTIDE SEQUENCE [LARGE SCALE GENOMIC DNA]</scope>
    <source>
        <strain evidence="6 7">LMG 24727</strain>
    </source>
</reference>
<evidence type="ECO:0000256" key="4">
    <source>
        <dbReference type="PROSITE-ProRule" id="PRU00335"/>
    </source>
</evidence>
<proteinExistence type="predicted"/>
<gene>
    <name evidence="6" type="ORF">JI735_07705</name>
</gene>
<dbReference type="AlphaFoldDB" id="A0A974PEM7"/>
<dbReference type="SUPFAM" id="SSF46689">
    <property type="entry name" value="Homeodomain-like"/>
    <property type="match status" value="1"/>
</dbReference>
<protein>
    <submittedName>
        <fullName evidence="6">TetR/AcrR family transcriptional regulator</fullName>
    </submittedName>
</protein>
<evidence type="ECO:0000313" key="7">
    <source>
        <dbReference type="Proteomes" id="UP000595841"/>
    </source>
</evidence>
<accession>A0A974PEM7</accession>
<dbReference type="InterPro" id="IPR036271">
    <property type="entry name" value="Tet_transcr_reg_TetR-rel_C_sf"/>
</dbReference>
<dbReference type="PANTHER" id="PTHR43479:SF11">
    <property type="entry name" value="ACREF_ENVCD OPERON REPRESSOR-RELATED"/>
    <property type="match status" value="1"/>
</dbReference>
<name>A0A974PEM7_9BACL</name>
<keyword evidence="2 4" id="KW-0238">DNA-binding</keyword>
<sequence length="224" mass="24892">MKVILISNEDKPSPSTVRVLKTYQEARLQNTENLRKLVVDAAAAILQEEGPEAVTVRRVSQKMGCSTKIIYSLFVNKEGLAQQLYLEGCKLLAQRFEEVSPSSNLLQHLLDLGEAFWQFGQEYTSYYKLMFGGAFAEFKPDAESMQGTMTAMSRLLILISTAQQQGQISDKEETQTIVSTIWASLHGVIHLYMGGFLGDADAAHAVYKQTMALLSRSLFAVSKP</sequence>
<evidence type="ECO:0000256" key="1">
    <source>
        <dbReference type="ARBA" id="ARBA00023015"/>
    </source>
</evidence>
<keyword evidence="3" id="KW-0804">Transcription</keyword>
<feature type="DNA-binding region" description="H-T-H motif" evidence="4">
    <location>
        <begin position="55"/>
        <end position="74"/>
    </location>
</feature>
<dbReference type="Pfam" id="PF13305">
    <property type="entry name" value="TetR_C_33"/>
    <property type="match status" value="1"/>
</dbReference>
<dbReference type="GO" id="GO:0003677">
    <property type="term" value="F:DNA binding"/>
    <property type="evidence" value="ECO:0007669"/>
    <property type="project" value="UniProtKB-UniRule"/>
</dbReference>
<dbReference type="InterPro" id="IPR001647">
    <property type="entry name" value="HTH_TetR"/>
</dbReference>
<dbReference type="InterPro" id="IPR050624">
    <property type="entry name" value="HTH-type_Tx_Regulator"/>
</dbReference>
<dbReference type="SUPFAM" id="SSF48498">
    <property type="entry name" value="Tetracyclin repressor-like, C-terminal domain"/>
    <property type="match status" value="1"/>
</dbReference>
<dbReference type="PANTHER" id="PTHR43479">
    <property type="entry name" value="ACREF/ENVCD OPERON REPRESSOR-RELATED"/>
    <property type="match status" value="1"/>
</dbReference>
<dbReference type="Proteomes" id="UP000595841">
    <property type="component" value="Chromosome"/>
</dbReference>
<dbReference type="InterPro" id="IPR025996">
    <property type="entry name" value="MT1864/Rv1816-like_C"/>
</dbReference>
<evidence type="ECO:0000313" key="6">
    <source>
        <dbReference type="EMBL" id="QQZ62465.1"/>
    </source>
</evidence>
<dbReference type="EMBL" id="CP068595">
    <property type="protein sequence ID" value="QQZ62465.1"/>
    <property type="molecule type" value="Genomic_DNA"/>
</dbReference>
<dbReference type="Pfam" id="PF00440">
    <property type="entry name" value="TetR_N"/>
    <property type="match status" value="1"/>
</dbReference>
<dbReference type="InterPro" id="IPR009057">
    <property type="entry name" value="Homeodomain-like_sf"/>
</dbReference>
<dbReference type="Gene3D" id="1.10.357.10">
    <property type="entry name" value="Tetracycline Repressor, domain 2"/>
    <property type="match status" value="1"/>
</dbReference>
<evidence type="ECO:0000259" key="5">
    <source>
        <dbReference type="PROSITE" id="PS50977"/>
    </source>
</evidence>
<evidence type="ECO:0000256" key="3">
    <source>
        <dbReference type="ARBA" id="ARBA00023163"/>
    </source>
</evidence>
<dbReference type="RefSeq" id="WP_202677286.1">
    <property type="nucleotide sequence ID" value="NZ_CP068595.1"/>
</dbReference>
<feature type="domain" description="HTH tetR-type" evidence="5">
    <location>
        <begin position="32"/>
        <end position="92"/>
    </location>
</feature>
<dbReference type="KEGG" id="pson:JI735_07705"/>
<keyword evidence="7" id="KW-1185">Reference proteome</keyword>